<dbReference type="Pfam" id="PF21268">
    <property type="entry name" value="Helic-prim_T7_N"/>
    <property type="match status" value="1"/>
</dbReference>
<gene>
    <name evidence="3" type="ORF">HKB16_07640</name>
</gene>
<dbReference type="Proteomes" id="UP000518904">
    <property type="component" value="Unassembled WGS sequence"/>
</dbReference>
<feature type="non-terminal residue" evidence="3">
    <location>
        <position position="1"/>
    </location>
</feature>
<accession>A0A7Y0SFU7</accession>
<evidence type="ECO:0000256" key="1">
    <source>
        <dbReference type="SAM" id="MobiDB-lite"/>
    </source>
</evidence>
<organism evidence="3 4">
    <name type="scientific">Vibrio parahaemolyticus</name>
    <dbReference type="NCBI Taxonomy" id="670"/>
    <lineage>
        <taxon>Bacteria</taxon>
        <taxon>Pseudomonadati</taxon>
        <taxon>Pseudomonadota</taxon>
        <taxon>Gammaproteobacteria</taxon>
        <taxon>Vibrionales</taxon>
        <taxon>Vibrionaceae</taxon>
        <taxon>Vibrio</taxon>
    </lineage>
</organism>
<proteinExistence type="predicted"/>
<reference evidence="3 4" key="1">
    <citation type="submission" date="2020-04" db="EMBL/GenBank/DDBJ databases">
        <title>Whole-genome sequencing of Vibrio spp. from China reveals different genetic environments of blaCTX-M-14 among diverse lineages.</title>
        <authorList>
            <person name="Zheng Z."/>
            <person name="Ye L."/>
            <person name="Chen S."/>
        </authorList>
    </citation>
    <scope>NUCLEOTIDE SEQUENCE [LARGE SCALE GENOMIC DNA]</scope>
    <source>
        <strain evidence="3 4">Vb0551</strain>
    </source>
</reference>
<feature type="non-terminal residue" evidence="3">
    <location>
        <position position="85"/>
    </location>
</feature>
<comment type="caution">
    <text evidence="3">The sequence shown here is derived from an EMBL/GenBank/DDBJ whole genome shotgun (WGS) entry which is preliminary data.</text>
</comment>
<dbReference type="Gene3D" id="2.20.25.180">
    <property type="match status" value="1"/>
</dbReference>
<feature type="compositionally biased region" description="Basic and acidic residues" evidence="1">
    <location>
        <begin position="14"/>
        <end position="27"/>
    </location>
</feature>
<dbReference type="SUPFAM" id="SSF56731">
    <property type="entry name" value="DNA primase core"/>
    <property type="match status" value="1"/>
</dbReference>
<evidence type="ECO:0000313" key="3">
    <source>
        <dbReference type="EMBL" id="NMU82754.1"/>
    </source>
</evidence>
<dbReference type="EMBL" id="JABCLB010000973">
    <property type="protein sequence ID" value="NMU82754.1"/>
    <property type="molecule type" value="Genomic_DNA"/>
</dbReference>
<dbReference type="AlphaFoldDB" id="A0A7Y0SFU7"/>
<evidence type="ECO:0000313" key="4">
    <source>
        <dbReference type="Proteomes" id="UP000518904"/>
    </source>
</evidence>
<protein>
    <recommendedName>
        <fullName evidence="2">Bacteriophage T7 DNA helicase/primase N-terminal domain-containing protein</fullName>
    </recommendedName>
</protein>
<evidence type="ECO:0000259" key="2">
    <source>
        <dbReference type="Pfam" id="PF21268"/>
    </source>
</evidence>
<feature type="domain" description="Bacteriophage T7 DNA helicase/primase N-terminal" evidence="2">
    <location>
        <begin position="31"/>
        <end position="85"/>
    </location>
</feature>
<name>A0A7Y0SFU7_VIBPH</name>
<sequence>PTGEQNKKSNKQSKPKEPATNQRKEFKPLDGEVRALTKRGIREDTCKKYGYKIGRMSGGEWVQYVDVRDPFTRELVAQKIRTEDK</sequence>
<feature type="region of interest" description="Disordered" evidence="1">
    <location>
        <begin position="1"/>
        <end position="27"/>
    </location>
</feature>
<dbReference type="InterPro" id="IPR048774">
    <property type="entry name" value="Helic-prim_T7_N"/>
</dbReference>